<evidence type="ECO:0000256" key="1">
    <source>
        <dbReference type="ARBA" id="ARBA00022801"/>
    </source>
</evidence>
<feature type="domain" description="Phosphoesterase HXTX" evidence="3">
    <location>
        <begin position="125"/>
        <end position="194"/>
    </location>
</feature>
<feature type="active site" description="Proton acceptor" evidence="2">
    <location>
        <position position="154"/>
    </location>
</feature>
<dbReference type="InterPro" id="IPR009097">
    <property type="entry name" value="Cyclic_Pdiesterase"/>
</dbReference>
<accession>A0A1X1PVF0</accession>
<gene>
    <name evidence="4" type="ordered locus">Francci3_0088</name>
</gene>
<evidence type="ECO:0000313" key="4">
    <source>
        <dbReference type="EMBL" id="ABD09482.1"/>
    </source>
</evidence>
<dbReference type="InterPro" id="IPR014051">
    <property type="entry name" value="Phosphoesterase_HXTX"/>
</dbReference>
<protein>
    <recommendedName>
        <fullName evidence="2">RNA 2',3'-cyclic phosphodiesterase</fullName>
        <shortName evidence="2">RNA 2',3'-CPDase</shortName>
        <ecNumber evidence="2">3.1.4.58</ecNumber>
    </recommendedName>
</protein>
<dbReference type="EMBL" id="CP000249">
    <property type="protein sequence ID" value="ABD09482.1"/>
    <property type="molecule type" value="Genomic_DNA"/>
</dbReference>
<dbReference type="EC" id="3.1.4.58" evidence="2"/>
<dbReference type="HAMAP" id="MF_01940">
    <property type="entry name" value="RNA_CPDase"/>
    <property type="match status" value="1"/>
</dbReference>
<name>Q2JGW0_FRACC</name>
<dbReference type="PANTHER" id="PTHR35561">
    <property type="entry name" value="RNA 2',3'-CYCLIC PHOSPHODIESTERASE"/>
    <property type="match status" value="1"/>
</dbReference>
<dbReference type="AlphaFoldDB" id="Q2JGW0"/>
<dbReference type="eggNOG" id="COG1514">
    <property type="taxonomic scope" value="Bacteria"/>
</dbReference>
<dbReference type="GO" id="GO:0008664">
    <property type="term" value="F:RNA 2',3'-cyclic 3'-phosphodiesterase activity"/>
    <property type="evidence" value="ECO:0007669"/>
    <property type="project" value="UniProtKB-EC"/>
</dbReference>
<dbReference type="SUPFAM" id="SSF55144">
    <property type="entry name" value="LigT-like"/>
    <property type="match status" value="1"/>
</dbReference>
<feature type="domain" description="Phosphoesterase HXTX" evidence="3">
    <location>
        <begin position="11"/>
        <end position="88"/>
    </location>
</feature>
<comment type="similarity">
    <text evidence="2">Belongs to the 2H phosphoesterase superfamily. ThpR family.</text>
</comment>
<comment type="catalytic activity">
    <reaction evidence="2">
        <text>a 3'-end 2',3'-cyclophospho-ribonucleotide-RNA + H2O = a 3'-end 2'-phospho-ribonucleotide-RNA + H(+)</text>
        <dbReference type="Rhea" id="RHEA:11828"/>
        <dbReference type="Rhea" id="RHEA-COMP:10464"/>
        <dbReference type="Rhea" id="RHEA-COMP:17353"/>
        <dbReference type="ChEBI" id="CHEBI:15377"/>
        <dbReference type="ChEBI" id="CHEBI:15378"/>
        <dbReference type="ChEBI" id="CHEBI:83064"/>
        <dbReference type="ChEBI" id="CHEBI:173113"/>
        <dbReference type="EC" id="3.1.4.58"/>
    </reaction>
</comment>
<evidence type="ECO:0000256" key="2">
    <source>
        <dbReference type="HAMAP-Rule" id="MF_01940"/>
    </source>
</evidence>
<proteinExistence type="inferred from homology"/>
<dbReference type="InterPro" id="IPR004175">
    <property type="entry name" value="RNA_CPDase"/>
</dbReference>
<keyword evidence="1 2" id="KW-0378">Hydrolase</keyword>
<dbReference type="Gene3D" id="3.90.1140.10">
    <property type="entry name" value="Cyclic phosphodiesterase"/>
    <property type="match status" value="1"/>
</dbReference>
<evidence type="ECO:0000313" key="5">
    <source>
        <dbReference type="Proteomes" id="UP000001937"/>
    </source>
</evidence>
<organism evidence="4 5">
    <name type="scientific">Frankia casuarinae (strain DSM 45818 / CECT 9043 / HFP020203 / CcI3)</name>
    <dbReference type="NCBI Taxonomy" id="106370"/>
    <lineage>
        <taxon>Bacteria</taxon>
        <taxon>Bacillati</taxon>
        <taxon>Actinomycetota</taxon>
        <taxon>Actinomycetes</taxon>
        <taxon>Frankiales</taxon>
        <taxon>Frankiaceae</taxon>
        <taxon>Frankia</taxon>
    </lineage>
</organism>
<evidence type="ECO:0000259" key="3">
    <source>
        <dbReference type="Pfam" id="PF02834"/>
    </source>
</evidence>
<feature type="short sequence motif" description="HXTX 1" evidence="2">
    <location>
        <begin position="42"/>
        <end position="45"/>
    </location>
</feature>
<keyword evidence="5" id="KW-1185">Reference proteome</keyword>
<dbReference type="GO" id="GO:0004113">
    <property type="term" value="F:2',3'-cyclic-nucleotide 3'-phosphodiesterase activity"/>
    <property type="evidence" value="ECO:0007669"/>
    <property type="project" value="InterPro"/>
</dbReference>
<reference evidence="4 5" key="1">
    <citation type="journal article" date="2007" name="Genome Res.">
        <title>Genome characteristics of facultatively symbiotic Frankia sp. strains reflect host range and host plant biogeography.</title>
        <authorList>
            <person name="Normand P."/>
            <person name="Lapierre P."/>
            <person name="Tisa L.S."/>
            <person name="Gogarten J.P."/>
            <person name="Alloisio N."/>
            <person name="Bagnarol E."/>
            <person name="Bassi C.A."/>
            <person name="Berry A.M."/>
            <person name="Bickhart D.M."/>
            <person name="Choisne N."/>
            <person name="Couloux A."/>
            <person name="Cournoyer B."/>
            <person name="Cruveiller S."/>
            <person name="Daubin V."/>
            <person name="Demange N."/>
            <person name="Francino M.P."/>
            <person name="Goltsman E."/>
            <person name="Huang Y."/>
            <person name="Kopp O.R."/>
            <person name="Labarre L."/>
            <person name="Lapidus A."/>
            <person name="Lavire C."/>
            <person name="Marechal J."/>
            <person name="Martinez M."/>
            <person name="Mastronunzio J.E."/>
            <person name="Mullin B.C."/>
            <person name="Niemann J."/>
            <person name="Pujic P."/>
            <person name="Rawnsley T."/>
            <person name="Rouy Z."/>
            <person name="Schenowitz C."/>
            <person name="Sellstedt A."/>
            <person name="Tavares F."/>
            <person name="Tomkins J.P."/>
            <person name="Vallenet D."/>
            <person name="Valverde C."/>
            <person name="Wall L.G."/>
            <person name="Wang Y."/>
            <person name="Medigue C."/>
            <person name="Benson D.R."/>
        </authorList>
    </citation>
    <scope>NUCLEOTIDE SEQUENCE [LARGE SCALE GENOMIC DNA]</scope>
    <source>
        <strain evidence="5">DSM 45818 / CECT 9043 / CcI3</strain>
    </source>
</reference>
<dbReference type="Pfam" id="PF02834">
    <property type="entry name" value="LigT_PEase"/>
    <property type="match status" value="2"/>
</dbReference>
<sequence length="227" mass="23818">MATRLFVAAVPPPEVAEALLAAVRRTRAAAADLRWTTPDQWHVTFAFLGPVPDDRRAELGVRLARVARRHGPFAVETVGGGRFGDRVLWTAVRQPPPVTADASVDGIAAAAAAAAGDVAGSRASPRLTALAVGVRRAAERAGAARRNTRPLRAHLTLARVPNGRGRALEPLVELLRADVPPLPWSVERLILMSSSGGGESGSSPTYRAETVWDLVGGQPSVEGSAGR</sequence>
<dbReference type="GO" id="GO:0016874">
    <property type="term" value="F:ligase activity"/>
    <property type="evidence" value="ECO:0007669"/>
    <property type="project" value="UniProtKB-KW"/>
</dbReference>
<comment type="function">
    <text evidence="2">Hydrolyzes RNA 2',3'-cyclic phosphodiester to an RNA 2'-phosphomonoester.</text>
</comment>
<dbReference type="HOGENOM" id="CLU_081251_1_1_11"/>
<dbReference type="KEGG" id="fra:Francci3_0088"/>
<dbReference type="Proteomes" id="UP000001937">
    <property type="component" value="Chromosome"/>
</dbReference>
<keyword evidence="4" id="KW-0436">Ligase</keyword>
<feature type="short sequence motif" description="HXTX 2" evidence="2">
    <location>
        <begin position="154"/>
        <end position="157"/>
    </location>
</feature>
<dbReference type="PANTHER" id="PTHR35561:SF1">
    <property type="entry name" value="RNA 2',3'-CYCLIC PHOSPHODIESTERASE"/>
    <property type="match status" value="1"/>
</dbReference>
<accession>Q2JGW0</accession>
<feature type="active site" description="Proton donor" evidence="2">
    <location>
        <position position="42"/>
    </location>
</feature>
<dbReference type="STRING" id="106370.Francci3_0088"/>